<comment type="caution">
    <text evidence="3">The sequence shown here is derived from an EMBL/GenBank/DDBJ whole genome shotgun (WGS) entry which is preliminary data.</text>
</comment>
<name>A0A9P4NYL0_9PEZI</name>
<organism evidence="3 4">
    <name type="scientific">Tothia fuscella</name>
    <dbReference type="NCBI Taxonomy" id="1048955"/>
    <lineage>
        <taxon>Eukaryota</taxon>
        <taxon>Fungi</taxon>
        <taxon>Dikarya</taxon>
        <taxon>Ascomycota</taxon>
        <taxon>Pezizomycotina</taxon>
        <taxon>Dothideomycetes</taxon>
        <taxon>Pleosporomycetidae</taxon>
        <taxon>Venturiales</taxon>
        <taxon>Cylindrosympodiaceae</taxon>
        <taxon>Tothia</taxon>
    </lineage>
</organism>
<evidence type="ECO:0000313" key="4">
    <source>
        <dbReference type="Proteomes" id="UP000800235"/>
    </source>
</evidence>
<dbReference type="Pfam" id="PF00179">
    <property type="entry name" value="UQ_con"/>
    <property type="match status" value="1"/>
</dbReference>
<keyword evidence="1" id="KW-0833">Ubl conjugation pathway</keyword>
<dbReference type="PANTHER" id="PTHR24067">
    <property type="entry name" value="UBIQUITIN-CONJUGATING ENZYME E2"/>
    <property type="match status" value="1"/>
</dbReference>
<dbReference type="Proteomes" id="UP000800235">
    <property type="component" value="Unassembled WGS sequence"/>
</dbReference>
<dbReference type="CDD" id="cd23812">
    <property type="entry name" value="UBCc_ScPEX4-like"/>
    <property type="match status" value="1"/>
</dbReference>
<dbReference type="InterPro" id="IPR000608">
    <property type="entry name" value="UBC"/>
</dbReference>
<dbReference type="InterPro" id="IPR016135">
    <property type="entry name" value="UBQ-conjugating_enzyme/RWD"/>
</dbReference>
<evidence type="ECO:0000313" key="3">
    <source>
        <dbReference type="EMBL" id="KAF2434055.1"/>
    </source>
</evidence>
<evidence type="ECO:0000259" key="2">
    <source>
        <dbReference type="PROSITE" id="PS50127"/>
    </source>
</evidence>
<dbReference type="InterPro" id="IPR050113">
    <property type="entry name" value="Ub_conjugating_enzyme"/>
</dbReference>
<accession>A0A9P4NYL0</accession>
<dbReference type="FunFam" id="3.10.110.10:FF:000098">
    <property type="entry name" value="Ubiquitin conjugating enzyme (UbcJ)"/>
    <property type="match status" value="1"/>
</dbReference>
<dbReference type="AlphaFoldDB" id="A0A9P4NYL0"/>
<dbReference type="Gene3D" id="3.10.110.10">
    <property type="entry name" value="Ubiquitin Conjugating Enzyme"/>
    <property type="match status" value="1"/>
</dbReference>
<feature type="domain" description="UBC core" evidence="2">
    <location>
        <begin position="9"/>
        <end position="159"/>
    </location>
</feature>
<protein>
    <submittedName>
        <fullName evidence="3">UBC-like protein</fullName>
    </submittedName>
</protein>
<dbReference type="SMART" id="SM00212">
    <property type="entry name" value="UBCc"/>
    <property type="match status" value="1"/>
</dbReference>
<evidence type="ECO:0000256" key="1">
    <source>
        <dbReference type="ARBA" id="ARBA00022786"/>
    </source>
</evidence>
<dbReference type="PROSITE" id="PS50127">
    <property type="entry name" value="UBC_2"/>
    <property type="match status" value="1"/>
</dbReference>
<keyword evidence="4" id="KW-1185">Reference proteome</keyword>
<dbReference type="SUPFAM" id="SSF54495">
    <property type="entry name" value="UBC-like"/>
    <property type="match status" value="1"/>
</dbReference>
<dbReference type="EMBL" id="MU007018">
    <property type="protein sequence ID" value="KAF2434055.1"/>
    <property type="molecule type" value="Genomic_DNA"/>
</dbReference>
<gene>
    <name evidence="3" type="ORF">EJ08DRAFT_22114</name>
</gene>
<reference evidence="3" key="1">
    <citation type="journal article" date="2020" name="Stud. Mycol.">
        <title>101 Dothideomycetes genomes: a test case for predicting lifestyles and emergence of pathogens.</title>
        <authorList>
            <person name="Haridas S."/>
            <person name="Albert R."/>
            <person name="Binder M."/>
            <person name="Bloem J."/>
            <person name="Labutti K."/>
            <person name="Salamov A."/>
            <person name="Andreopoulos B."/>
            <person name="Baker S."/>
            <person name="Barry K."/>
            <person name="Bills G."/>
            <person name="Bluhm B."/>
            <person name="Cannon C."/>
            <person name="Castanera R."/>
            <person name="Culley D."/>
            <person name="Daum C."/>
            <person name="Ezra D."/>
            <person name="Gonzalez J."/>
            <person name="Henrissat B."/>
            <person name="Kuo A."/>
            <person name="Liang C."/>
            <person name="Lipzen A."/>
            <person name="Lutzoni F."/>
            <person name="Magnuson J."/>
            <person name="Mondo S."/>
            <person name="Nolan M."/>
            <person name="Ohm R."/>
            <person name="Pangilinan J."/>
            <person name="Park H.-J."/>
            <person name="Ramirez L."/>
            <person name="Alfaro M."/>
            <person name="Sun H."/>
            <person name="Tritt A."/>
            <person name="Yoshinaga Y."/>
            <person name="Zwiers L.-H."/>
            <person name="Turgeon B."/>
            <person name="Goodwin S."/>
            <person name="Spatafora J."/>
            <person name="Crous P."/>
            <person name="Grigoriev I."/>
        </authorList>
    </citation>
    <scope>NUCLEOTIDE SEQUENCE</scope>
    <source>
        <strain evidence="3">CBS 130266</strain>
    </source>
</reference>
<dbReference type="OrthoDB" id="9973183at2759"/>
<proteinExistence type="predicted"/>
<sequence>MSVSSKTRSTTKRLIQELQDCNQDPNEALLSLGPVNDNELTHWNAVLKGVEGTAYEGGQWLLNIQIPPTYPLTPPTITFTTPICHPNINIKTGEICLDLLKTSWTPAYTISSTLTSIHQLLTTAEPDSPLNIDVAQLFRSGDWRGADSLIRYYTRSFRWEERGR</sequence>